<reference evidence="2 3" key="1">
    <citation type="submission" date="2021-08" db="EMBL/GenBank/DDBJ databases">
        <authorList>
            <person name="Tuo L."/>
        </authorList>
    </citation>
    <scope>NUCLEOTIDE SEQUENCE [LARGE SCALE GENOMIC DNA]</scope>
    <source>
        <strain evidence="2 3">JCM 31229</strain>
    </source>
</reference>
<organism evidence="2 3">
    <name type="scientific">Sphingomonas colocasiae</name>
    <dbReference type="NCBI Taxonomy" id="1848973"/>
    <lineage>
        <taxon>Bacteria</taxon>
        <taxon>Pseudomonadati</taxon>
        <taxon>Pseudomonadota</taxon>
        <taxon>Alphaproteobacteria</taxon>
        <taxon>Sphingomonadales</taxon>
        <taxon>Sphingomonadaceae</taxon>
        <taxon>Sphingomonas</taxon>
    </lineage>
</organism>
<gene>
    <name evidence="2" type="ORF">K7G82_07940</name>
</gene>
<evidence type="ECO:0000313" key="3">
    <source>
        <dbReference type="Proteomes" id="UP000706039"/>
    </source>
</evidence>
<comment type="caution">
    <text evidence="2">The sequence shown here is derived from an EMBL/GenBank/DDBJ whole genome shotgun (WGS) entry which is preliminary data.</text>
</comment>
<feature type="domain" description="PIN" evidence="1">
    <location>
        <begin position="10"/>
        <end position="132"/>
    </location>
</feature>
<dbReference type="Proteomes" id="UP000706039">
    <property type="component" value="Unassembled WGS sequence"/>
</dbReference>
<dbReference type="Gene3D" id="3.40.50.1010">
    <property type="entry name" value="5'-nuclease"/>
    <property type="match status" value="1"/>
</dbReference>
<keyword evidence="3" id="KW-1185">Reference proteome</keyword>
<dbReference type="RefSeq" id="WP_222989316.1">
    <property type="nucleotide sequence ID" value="NZ_JAINVV010000004.1"/>
</dbReference>
<evidence type="ECO:0000313" key="2">
    <source>
        <dbReference type="EMBL" id="MBY8822216.1"/>
    </source>
</evidence>
<dbReference type="EMBL" id="JAINVV010000004">
    <property type="protein sequence ID" value="MBY8822216.1"/>
    <property type="molecule type" value="Genomic_DNA"/>
</dbReference>
<accession>A0ABS7PLQ6</accession>
<dbReference type="InterPro" id="IPR029060">
    <property type="entry name" value="PIN-like_dom_sf"/>
</dbReference>
<proteinExistence type="predicted"/>
<name>A0ABS7PLQ6_9SPHN</name>
<evidence type="ECO:0000259" key="1">
    <source>
        <dbReference type="Pfam" id="PF01850"/>
    </source>
</evidence>
<dbReference type="InterPro" id="IPR002716">
    <property type="entry name" value="PIN_dom"/>
</dbReference>
<protein>
    <submittedName>
        <fullName evidence="2">PIN domain-containing protein</fullName>
    </submittedName>
</protein>
<dbReference type="SUPFAM" id="SSF88723">
    <property type="entry name" value="PIN domain-like"/>
    <property type="match status" value="1"/>
</dbReference>
<dbReference type="Pfam" id="PF01850">
    <property type="entry name" value="PIN"/>
    <property type="match status" value="1"/>
</dbReference>
<sequence length="171" mass="18977">MAKARTIYWDACAWIAYIQKEMPGPGKNFTDPRYEMCRETLQRAEKGEYEIATSAFTLAEVCKRPPDPTSPASNLAAFFDQPYIILIPVDKQVGRHAQSLQLAGLAGLKPPDAVHLASAIIWNVSIFHTFDGPLIDLTRKIAMTDGNPLEIMKPTHEIPTPGLLKAMQERG</sequence>